<proteinExistence type="predicted"/>
<organism evidence="2 3">
    <name type="scientific">Desulfuromonas acetoxidans (strain DSM 684 / 11070)</name>
    <dbReference type="NCBI Taxonomy" id="281689"/>
    <lineage>
        <taxon>Bacteria</taxon>
        <taxon>Pseudomonadati</taxon>
        <taxon>Thermodesulfobacteriota</taxon>
        <taxon>Desulfuromonadia</taxon>
        <taxon>Desulfuromonadales</taxon>
        <taxon>Desulfuromonadaceae</taxon>
        <taxon>Desulfuromonas</taxon>
    </lineage>
</organism>
<dbReference type="SUPFAM" id="SSF53254">
    <property type="entry name" value="Phosphoglycerate mutase-like"/>
    <property type="match status" value="1"/>
</dbReference>
<name>Q1K2B7_DESA6</name>
<evidence type="ECO:0000313" key="3">
    <source>
        <dbReference type="Proteomes" id="UP000005695"/>
    </source>
</evidence>
<dbReference type="CDD" id="cd07067">
    <property type="entry name" value="HP_PGM_like"/>
    <property type="match status" value="1"/>
</dbReference>
<dbReference type="PANTHER" id="PTHR47623:SF1">
    <property type="entry name" value="OS09G0287300 PROTEIN"/>
    <property type="match status" value="1"/>
</dbReference>
<reference evidence="2" key="1">
    <citation type="submission" date="2006-05" db="EMBL/GenBank/DDBJ databases">
        <title>Annotation of the draft genome assembly of Desulfuromonas acetoxidans DSM 684.</title>
        <authorList>
            <consortium name="US DOE Joint Genome Institute (JGI-ORNL)"/>
            <person name="Larimer F."/>
            <person name="Land M."/>
            <person name="Hauser L."/>
        </authorList>
    </citation>
    <scope>NUCLEOTIDE SEQUENCE [LARGE SCALE GENOMIC DNA]</scope>
    <source>
        <strain evidence="2">DSM 684</strain>
    </source>
</reference>
<dbReference type="Proteomes" id="UP000005695">
    <property type="component" value="Unassembled WGS sequence"/>
</dbReference>
<keyword evidence="3" id="KW-1185">Reference proteome</keyword>
<protein>
    <submittedName>
        <fullName evidence="2">Phosphohistidine phosphatase, SixA</fullName>
    </submittedName>
</protein>
<dbReference type="RefSeq" id="WP_005998505.1">
    <property type="nucleotide sequence ID" value="NZ_AAEW02000004.1"/>
</dbReference>
<dbReference type="EMBL" id="AAEW02000004">
    <property type="protein sequence ID" value="EAT16522.1"/>
    <property type="molecule type" value="Genomic_DNA"/>
</dbReference>
<evidence type="ECO:0000313" key="2">
    <source>
        <dbReference type="EMBL" id="EAT16522.1"/>
    </source>
</evidence>
<dbReference type="PANTHER" id="PTHR47623">
    <property type="entry name" value="OS09G0287300 PROTEIN"/>
    <property type="match status" value="1"/>
</dbReference>
<dbReference type="OrthoDB" id="9781415at2"/>
<dbReference type="InterPro" id="IPR013078">
    <property type="entry name" value="His_Pase_superF_clade-1"/>
</dbReference>
<evidence type="ECO:0000256" key="1">
    <source>
        <dbReference type="PIRSR" id="PIRSR613078-2"/>
    </source>
</evidence>
<dbReference type="AlphaFoldDB" id="Q1K2B7"/>
<feature type="binding site" evidence="1">
    <location>
        <position position="62"/>
    </location>
    <ligand>
        <name>substrate</name>
    </ligand>
</feature>
<dbReference type="Pfam" id="PF00300">
    <property type="entry name" value="His_Phos_1"/>
    <property type="match status" value="1"/>
</dbReference>
<sequence>MSNRTKKLTLIRHAKSSWDDDELDDKQRPLTRRGEKDAACIGKWLKDQHWRPDGLWSSNALRALMTSKIIASTAKLSLSSLEKKKKLYLAEADNLMSLITNLDDRIDHIALVGHNPGLLDFVNALTGEMIETLPTCAVYIIEFPCRTWQEVTTGFGTTQAKITPKKLR</sequence>
<dbReference type="InterPro" id="IPR029033">
    <property type="entry name" value="His_PPase_superfam"/>
</dbReference>
<comment type="caution">
    <text evidence="2">The sequence shown here is derived from an EMBL/GenBank/DDBJ whole genome shotgun (WGS) entry which is preliminary data.</text>
</comment>
<reference evidence="2" key="2">
    <citation type="submission" date="2006-05" db="EMBL/GenBank/DDBJ databases">
        <title>Sequencing of the draft genome and assembly of Desulfuromonas acetoxidans DSM 684.</title>
        <authorList>
            <consortium name="US DOE Joint Genome Institute (JGI-PGF)"/>
            <person name="Copeland A."/>
            <person name="Lucas S."/>
            <person name="Lapidus A."/>
            <person name="Barry K."/>
            <person name="Detter J.C."/>
            <person name="Glavina del Rio T."/>
            <person name="Hammon N."/>
            <person name="Israni S."/>
            <person name="Dalin E."/>
            <person name="Tice H."/>
            <person name="Bruce D."/>
            <person name="Pitluck S."/>
            <person name="Richardson P."/>
        </authorList>
    </citation>
    <scope>NUCLEOTIDE SEQUENCE [LARGE SCALE GENOMIC DNA]</scope>
    <source>
        <strain evidence="2">DSM 684</strain>
    </source>
</reference>
<dbReference type="Gene3D" id="3.40.50.1240">
    <property type="entry name" value="Phosphoglycerate mutase-like"/>
    <property type="match status" value="1"/>
</dbReference>
<accession>Q1K2B7</accession>
<gene>
    <name evidence="2" type="ORF">Dace_2617</name>
</gene>
<dbReference type="SMART" id="SM00855">
    <property type="entry name" value="PGAM"/>
    <property type="match status" value="1"/>
</dbReference>